<keyword evidence="6" id="KW-0500">Molybdenum</keyword>
<accession>A0A162SJA8</accession>
<dbReference type="NCBIfam" id="TIGR01282">
    <property type="entry name" value="nifD"/>
    <property type="match status" value="1"/>
</dbReference>
<dbReference type="GO" id="GO:0016612">
    <property type="term" value="C:molybdenum-iron nitrogenase complex"/>
    <property type="evidence" value="ECO:0007669"/>
    <property type="project" value="UniProtKB-UniRule"/>
</dbReference>
<comment type="caution">
    <text evidence="18">The sequence shown here is derived from an EMBL/GenBank/DDBJ whole genome shotgun (WGS) entry which is preliminary data.</text>
</comment>
<evidence type="ECO:0000256" key="3">
    <source>
        <dbReference type="ARBA" id="ARBA00002621"/>
    </source>
</evidence>
<evidence type="ECO:0000256" key="11">
    <source>
        <dbReference type="ARBA" id="ARBA00023004"/>
    </source>
</evidence>
<dbReference type="InterPro" id="IPR010143">
    <property type="entry name" value="Nase_comp1_asu"/>
</dbReference>
<dbReference type="InterPro" id="IPR005972">
    <property type="entry name" value="Nase_Mo-Fe_asu"/>
</dbReference>
<evidence type="ECO:0000256" key="16">
    <source>
        <dbReference type="RuleBase" id="RU004022"/>
    </source>
</evidence>
<evidence type="ECO:0000256" key="12">
    <source>
        <dbReference type="ARBA" id="ARBA00023014"/>
    </source>
</evidence>
<sequence length="535" mass="59907">MSDMKQVMEQILEKYPAKTYKVRKKHMVVKTEEDPNPIIEANTRTVPGIITARGCCYAGCKGVVMGPIKDMVHITHGPIGCAFYTWGGRRFKSKAEEGGKNFNEYVFCTDMQESDIVFGGVPKLKEAIKEAVELFHPTGIGIYATCPVGLIGDDINAVAAEARKTYGIPVLAFSCEGYKGVSQSAGHHIANNTVMNDIIGTGTREHKKYSINILGEYNIGGDAWEMDRFLKKIGYNIVATLTGDASFENIQNAHLADLNLVQCHRSINYIAEMMETKYGIPWIKCNFIGVNAVIETLRDMAKFFDDPELTKRTEEVIAEEVAAIQPELDFYRQKLTGKTACLYVGGSRAHTYQFLLNDLGVKTIVAGFEFAHRDDYEGRQVIPTIKIDADSKNIPELTITKDEEKYRVVIPEERAEELRKQGIPFNFYQGMETDMSQNTLIVDDLNHHETEEIIKKLKPDMFFSGIKEKYAIQKMGVLSKQLHSYDYTGPYAGFKGAVIFAREVAAGVYTPAWSYVTPPWKKEPMLEGKVVGGDV</sequence>
<evidence type="ECO:0000256" key="9">
    <source>
        <dbReference type="ARBA" id="ARBA00022840"/>
    </source>
</evidence>
<dbReference type="GO" id="GO:0051536">
    <property type="term" value="F:iron-sulfur cluster binding"/>
    <property type="evidence" value="ECO:0007669"/>
    <property type="project" value="UniProtKB-KW"/>
</dbReference>
<evidence type="ECO:0000256" key="13">
    <source>
        <dbReference type="ARBA" id="ARBA00023231"/>
    </source>
</evidence>
<dbReference type="NCBIfam" id="TIGR01862">
    <property type="entry name" value="N2-ase-Ialpha"/>
    <property type="match status" value="1"/>
</dbReference>
<evidence type="ECO:0000313" key="19">
    <source>
        <dbReference type="Proteomes" id="UP000076603"/>
    </source>
</evidence>
<keyword evidence="10 16" id="KW-0560">Oxidoreductase</keyword>
<organism evidence="18 19">
    <name type="scientific">Clostridium magnum DSM 2767</name>
    <dbReference type="NCBI Taxonomy" id="1121326"/>
    <lineage>
        <taxon>Bacteria</taxon>
        <taxon>Bacillati</taxon>
        <taxon>Bacillota</taxon>
        <taxon>Clostridia</taxon>
        <taxon>Eubacteriales</taxon>
        <taxon>Clostridiaceae</taxon>
        <taxon>Clostridium</taxon>
    </lineage>
</organism>
<keyword evidence="13 15" id="KW-0535">Nitrogen fixation</keyword>
<dbReference type="EC" id="1.18.6.1" evidence="16"/>
<dbReference type="STRING" id="1121326.CLMAG_31080"/>
<dbReference type="PANTHER" id="PTHR43457">
    <property type="entry name" value="NITROGENASE MOLYBDENUM-IRON PROTEIN ALPHA CHAIN"/>
    <property type="match status" value="1"/>
</dbReference>
<evidence type="ECO:0000256" key="8">
    <source>
        <dbReference type="ARBA" id="ARBA00022741"/>
    </source>
</evidence>
<comment type="catalytic activity">
    <reaction evidence="14 16">
        <text>N2 + 8 reduced [2Fe-2S]-[ferredoxin] + 16 ATP + 16 H2O = H2 + 8 oxidized [2Fe-2S]-[ferredoxin] + 2 NH4(+) + 16 ADP + 16 phosphate + 6 H(+)</text>
        <dbReference type="Rhea" id="RHEA:21448"/>
        <dbReference type="Rhea" id="RHEA-COMP:10000"/>
        <dbReference type="Rhea" id="RHEA-COMP:10001"/>
        <dbReference type="ChEBI" id="CHEBI:15377"/>
        <dbReference type="ChEBI" id="CHEBI:15378"/>
        <dbReference type="ChEBI" id="CHEBI:17997"/>
        <dbReference type="ChEBI" id="CHEBI:18276"/>
        <dbReference type="ChEBI" id="CHEBI:28938"/>
        <dbReference type="ChEBI" id="CHEBI:30616"/>
        <dbReference type="ChEBI" id="CHEBI:33737"/>
        <dbReference type="ChEBI" id="CHEBI:33738"/>
        <dbReference type="ChEBI" id="CHEBI:43474"/>
        <dbReference type="ChEBI" id="CHEBI:456216"/>
        <dbReference type="EC" id="1.18.6.1"/>
    </reaction>
</comment>
<keyword evidence="19" id="KW-1185">Reference proteome</keyword>
<dbReference type="InterPro" id="IPR000318">
    <property type="entry name" value="Nase_comp1_CS"/>
</dbReference>
<comment type="subunit">
    <text evidence="5">Tetramer of two alpha and two beta chains. Forms complex with the iron protein (nitrogenase component 2).</text>
</comment>
<dbReference type="Proteomes" id="UP000076603">
    <property type="component" value="Unassembled WGS sequence"/>
</dbReference>
<comment type="cofactor">
    <cofactor evidence="1">
        <name>[8Fe-7S] cluster</name>
        <dbReference type="ChEBI" id="CHEBI:21143"/>
    </cofactor>
</comment>
<evidence type="ECO:0000259" key="17">
    <source>
        <dbReference type="Pfam" id="PF00148"/>
    </source>
</evidence>
<keyword evidence="9" id="KW-0067">ATP-binding</keyword>
<proteinExistence type="inferred from homology"/>
<evidence type="ECO:0000313" key="18">
    <source>
        <dbReference type="EMBL" id="KZL91349.1"/>
    </source>
</evidence>
<evidence type="ECO:0000256" key="4">
    <source>
        <dbReference type="ARBA" id="ARBA00011002"/>
    </source>
</evidence>
<dbReference type="GO" id="GO:0016163">
    <property type="term" value="F:nitrogenase activity"/>
    <property type="evidence" value="ECO:0007669"/>
    <property type="project" value="UniProtKB-UniRule"/>
</dbReference>
<protein>
    <recommendedName>
        <fullName evidence="16">Nitrogenase protein alpha chain</fullName>
        <ecNumber evidence="16">1.18.6.1</ecNumber>
    </recommendedName>
</protein>
<dbReference type="GO" id="GO:0005524">
    <property type="term" value="F:ATP binding"/>
    <property type="evidence" value="ECO:0007669"/>
    <property type="project" value="UniProtKB-KW"/>
</dbReference>
<evidence type="ECO:0000256" key="6">
    <source>
        <dbReference type="ARBA" id="ARBA00022505"/>
    </source>
</evidence>
<dbReference type="PROSITE" id="PS00090">
    <property type="entry name" value="NITROGENASE_1_2"/>
    <property type="match status" value="1"/>
</dbReference>
<comment type="similarity">
    <text evidence="4 15">Belongs to the NifD/NifK/NifE/NifN family.</text>
</comment>
<evidence type="ECO:0000256" key="10">
    <source>
        <dbReference type="ARBA" id="ARBA00023002"/>
    </source>
</evidence>
<dbReference type="Pfam" id="PF00148">
    <property type="entry name" value="Oxidored_nitro"/>
    <property type="match status" value="1"/>
</dbReference>
<dbReference type="PATRIC" id="fig|1121326.3.peg.3135"/>
<keyword evidence="8" id="KW-0547">Nucleotide-binding</keyword>
<evidence type="ECO:0000256" key="2">
    <source>
        <dbReference type="ARBA" id="ARBA00001969"/>
    </source>
</evidence>
<keyword evidence="7 16" id="KW-0479">Metal-binding</keyword>
<name>A0A162SJA8_9CLOT</name>
<evidence type="ECO:0000256" key="15">
    <source>
        <dbReference type="RuleBase" id="RU004021"/>
    </source>
</evidence>
<dbReference type="PANTHER" id="PTHR43457:SF1">
    <property type="entry name" value="NITROGENASE MOLYBDENUM-IRON PROTEIN ALPHA CHAIN"/>
    <property type="match status" value="1"/>
</dbReference>
<dbReference type="PROSITE" id="PS00699">
    <property type="entry name" value="NITROGENASE_1_1"/>
    <property type="match status" value="1"/>
</dbReference>
<comment type="function">
    <text evidence="3">This molybdenum-iron protein is part of the nitrogenase complex that catalyzes the key enzymatic reactions in nitrogen fixation.</text>
</comment>
<keyword evidence="12" id="KW-0411">Iron-sulfur</keyword>
<gene>
    <name evidence="18" type="primary">nifD_3</name>
    <name evidence="18" type="ORF">CLMAG_31080</name>
</gene>
<dbReference type="InterPro" id="IPR000510">
    <property type="entry name" value="Nase/OxRdtase_comp1"/>
</dbReference>
<evidence type="ECO:0000256" key="7">
    <source>
        <dbReference type="ARBA" id="ARBA00022723"/>
    </source>
</evidence>
<comment type="cofactor">
    <cofactor evidence="2">
        <name>[7Fe-Mo-9S-C-homocitryl] cluster</name>
        <dbReference type="ChEBI" id="CHEBI:30409"/>
    </cofactor>
</comment>
<keyword evidence="11 16" id="KW-0408">Iron</keyword>
<evidence type="ECO:0000256" key="5">
    <source>
        <dbReference type="ARBA" id="ARBA00011462"/>
    </source>
</evidence>
<dbReference type="GO" id="GO:0046872">
    <property type="term" value="F:metal ion binding"/>
    <property type="evidence" value="ECO:0007669"/>
    <property type="project" value="UniProtKB-KW"/>
</dbReference>
<dbReference type="SUPFAM" id="SSF53807">
    <property type="entry name" value="Helical backbone' metal receptor"/>
    <property type="match status" value="1"/>
</dbReference>
<dbReference type="AlphaFoldDB" id="A0A162SJA8"/>
<dbReference type="EMBL" id="LWAE01000003">
    <property type="protein sequence ID" value="KZL91349.1"/>
    <property type="molecule type" value="Genomic_DNA"/>
</dbReference>
<feature type="domain" description="Nitrogenase/oxidoreductase component 1" evidence="17">
    <location>
        <begin position="55"/>
        <end position="506"/>
    </location>
</feature>
<evidence type="ECO:0000256" key="14">
    <source>
        <dbReference type="ARBA" id="ARBA00047967"/>
    </source>
</evidence>
<reference evidence="18 19" key="1">
    <citation type="submission" date="2016-04" db="EMBL/GenBank/DDBJ databases">
        <title>Genome sequence of Clostridium magnum DSM 2767.</title>
        <authorList>
            <person name="Poehlein A."/>
            <person name="Uhlig R."/>
            <person name="Fischer R."/>
            <person name="Bahl H."/>
            <person name="Daniel R."/>
        </authorList>
    </citation>
    <scope>NUCLEOTIDE SEQUENCE [LARGE SCALE GENOMIC DNA]</scope>
    <source>
        <strain evidence="18 19">DSM 2767</strain>
    </source>
</reference>
<evidence type="ECO:0000256" key="1">
    <source>
        <dbReference type="ARBA" id="ARBA00001919"/>
    </source>
</evidence>
<dbReference type="Gene3D" id="3.40.50.1980">
    <property type="entry name" value="Nitrogenase molybdenum iron protein domain"/>
    <property type="match status" value="4"/>
</dbReference>